<dbReference type="Proteomes" id="UP000315037">
    <property type="component" value="Unassembled WGS sequence"/>
</dbReference>
<evidence type="ECO:0000259" key="3">
    <source>
        <dbReference type="Pfam" id="PF13462"/>
    </source>
</evidence>
<comment type="caution">
    <text evidence="4">The sequence shown here is derived from an EMBL/GenBank/DDBJ whole genome shotgun (WGS) entry which is preliminary data.</text>
</comment>
<dbReference type="InterPro" id="IPR012336">
    <property type="entry name" value="Thioredoxin-like_fold"/>
</dbReference>
<dbReference type="InterPro" id="IPR036249">
    <property type="entry name" value="Thioredoxin-like_sf"/>
</dbReference>
<protein>
    <submittedName>
        <fullName evidence="4">Thiol:disulfide interchange protein</fullName>
    </submittedName>
</protein>
<sequence>MRSPYRLTRRSLLVAAPGALALSGLALSVKDSAAADETSAPADRAPASPPAQAGTVGATDPRLAPRIIGNPNAKVLVQEWFSLTCTHCAHFALTEFPQVKKDFIDTGKIRFQFNDFPMDGAGLLGAMVARSLPENRYLPFIDALFSHQVKWLFSGGDPVAYLEKIAALAGVSKAQFDAIRNDKAYAEALYNQAHQAEEKYHIEGTPYFRFNNLALPQDPGNITKFAEMVKKAAS</sequence>
<gene>
    <name evidence="4" type="ORF">E3202_01670</name>
</gene>
<evidence type="ECO:0000313" key="4">
    <source>
        <dbReference type="EMBL" id="TPW35690.1"/>
    </source>
</evidence>
<name>A0A506UQS7_9PROT</name>
<feature type="signal peptide" evidence="2">
    <location>
        <begin position="1"/>
        <end position="21"/>
    </location>
</feature>
<feature type="region of interest" description="Disordered" evidence="1">
    <location>
        <begin position="37"/>
        <end position="59"/>
    </location>
</feature>
<feature type="domain" description="Thioredoxin-like fold" evidence="3">
    <location>
        <begin position="65"/>
        <end position="212"/>
    </location>
</feature>
<keyword evidence="5" id="KW-1185">Reference proteome</keyword>
<feature type="chain" id="PRO_5021459466" evidence="2">
    <location>
        <begin position="22"/>
        <end position="234"/>
    </location>
</feature>
<dbReference type="EMBL" id="SORZ01000001">
    <property type="protein sequence ID" value="TPW35690.1"/>
    <property type="molecule type" value="Genomic_DNA"/>
</dbReference>
<evidence type="ECO:0000313" key="5">
    <source>
        <dbReference type="Proteomes" id="UP000315037"/>
    </source>
</evidence>
<proteinExistence type="predicted"/>
<dbReference type="SUPFAM" id="SSF52833">
    <property type="entry name" value="Thioredoxin-like"/>
    <property type="match status" value="1"/>
</dbReference>
<dbReference type="Gene3D" id="3.40.30.10">
    <property type="entry name" value="Glutaredoxin"/>
    <property type="match status" value="1"/>
</dbReference>
<dbReference type="Pfam" id="PF13462">
    <property type="entry name" value="Thioredoxin_4"/>
    <property type="match status" value="1"/>
</dbReference>
<reference evidence="4 5" key="1">
    <citation type="submission" date="2019-03" db="EMBL/GenBank/DDBJ databases">
        <title>The complete genome sequence of Neokomagataea sp. Jb2 NBRC113641.</title>
        <authorList>
            <person name="Chua K.-O."/>
            <person name="Chan K.-G."/>
            <person name="See-Too W.-S."/>
        </authorList>
    </citation>
    <scope>NUCLEOTIDE SEQUENCE [LARGE SCALE GENOMIC DNA]</scope>
    <source>
        <strain evidence="4 5">Jb2</strain>
    </source>
</reference>
<dbReference type="AlphaFoldDB" id="A0A506UQS7"/>
<dbReference type="RefSeq" id="WP_165599278.1">
    <property type="nucleotide sequence ID" value="NZ_SORY01000002.1"/>
</dbReference>
<organism evidence="4 5">
    <name type="scientific">Oecophyllibacter saccharovorans</name>
    <dbReference type="NCBI Taxonomy" id="2558360"/>
    <lineage>
        <taxon>Bacteria</taxon>
        <taxon>Pseudomonadati</taxon>
        <taxon>Pseudomonadota</taxon>
        <taxon>Alphaproteobacteria</taxon>
        <taxon>Acetobacterales</taxon>
        <taxon>Acetobacteraceae</taxon>
        <taxon>Oecophyllibacter</taxon>
    </lineage>
</organism>
<dbReference type="PROSITE" id="PS51318">
    <property type="entry name" value="TAT"/>
    <property type="match status" value="1"/>
</dbReference>
<keyword evidence="2" id="KW-0732">Signal</keyword>
<accession>A0A506UQS7</accession>
<evidence type="ECO:0000256" key="2">
    <source>
        <dbReference type="SAM" id="SignalP"/>
    </source>
</evidence>
<feature type="compositionally biased region" description="Low complexity" evidence="1">
    <location>
        <begin position="40"/>
        <end position="53"/>
    </location>
</feature>
<evidence type="ECO:0000256" key="1">
    <source>
        <dbReference type="SAM" id="MobiDB-lite"/>
    </source>
</evidence>
<dbReference type="InterPro" id="IPR006311">
    <property type="entry name" value="TAT_signal"/>
</dbReference>